<dbReference type="Gene3D" id="3.30.160.60">
    <property type="entry name" value="Classic Zinc Finger"/>
    <property type="match status" value="2"/>
</dbReference>
<dbReference type="GO" id="GO:0008270">
    <property type="term" value="F:zinc ion binding"/>
    <property type="evidence" value="ECO:0007669"/>
    <property type="project" value="UniProtKB-KW"/>
</dbReference>
<dbReference type="PANTHER" id="PTHR24394:SF44">
    <property type="entry name" value="ZINC FINGER PROTEIN 271-LIKE"/>
    <property type="match status" value="1"/>
</dbReference>
<dbReference type="SUPFAM" id="SSF57667">
    <property type="entry name" value="beta-beta-alpha zinc fingers"/>
    <property type="match status" value="1"/>
</dbReference>
<dbReference type="EMBL" id="LT554937">
    <property type="protein sequence ID" value="SAM08817.1"/>
    <property type="molecule type" value="Genomic_DNA"/>
</dbReference>
<comment type="subcellular location">
    <subcellularLocation>
        <location evidence="1">Nucleus</location>
    </subcellularLocation>
</comment>
<dbReference type="Proteomes" id="UP000078561">
    <property type="component" value="Unassembled WGS sequence"/>
</dbReference>
<keyword evidence="3" id="KW-0677">Repeat</keyword>
<evidence type="ECO:0000259" key="9">
    <source>
        <dbReference type="PROSITE" id="PS50157"/>
    </source>
</evidence>
<keyword evidence="2" id="KW-0479">Metal-binding</keyword>
<dbReference type="InParanoid" id="A0A163K5D3"/>
<accession>A0A163K5D3</accession>
<evidence type="ECO:0000256" key="8">
    <source>
        <dbReference type="SAM" id="MobiDB-lite"/>
    </source>
</evidence>
<dbReference type="PROSITE" id="PS50157">
    <property type="entry name" value="ZINC_FINGER_C2H2_2"/>
    <property type="match status" value="2"/>
</dbReference>
<dbReference type="PROSITE" id="PS00028">
    <property type="entry name" value="ZINC_FINGER_C2H2_1"/>
    <property type="match status" value="1"/>
</dbReference>
<dbReference type="GO" id="GO:0000981">
    <property type="term" value="F:DNA-binding transcription factor activity, RNA polymerase II-specific"/>
    <property type="evidence" value="ECO:0007669"/>
    <property type="project" value="TreeGrafter"/>
</dbReference>
<keyword evidence="11" id="KW-1185">Reference proteome</keyword>
<proteinExistence type="predicted"/>
<feature type="domain" description="C2H2-type" evidence="9">
    <location>
        <begin position="156"/>
        <end position="190"/>
    </location>
</feature>
<dbReference type="PANTHER" id="PTHR24394">
    <property type="entry name" value="ZINC FINGER PROTEIN"/>
    <property type="match status" value="1"/>
</dbReference>
<dbReference type="InterPro" id="IPR013087">
    <property type="entry name" value="Znf_C2H2_type"/>
</dbReference>
<sequence length="226" mass="25933">MSPSIIRVRWNDQTHLIPYYQIKRMTFKDLMNQIKSDLKDNPPLSSEPPTEEGQCLVYDDHSLRQAIAMKTAPPDIILSVGRCTNSNQVPVIKPRVLRWSQGRPSSKRKDDPPPIENRPVSPCSFAIRLPGLSSITDPDPYLRLAPLQRPPLQHHFVCDHMTARGHICGQTFRRSYDLSRHQTIHLKNRPFCTCQQCGKKFTRTDALQRHQRVQGHHHPSASKARA</sequence>
<dbReference type="SMART" id="SM00355">
    <property type="entry name" value="ZnF_C2H2"/>
    <property type="match status" value="2"/>
</dbReference>
<keyword evidence="5" id="KW-0862">Zinc</keyword>
<organism evidence="10">
    <name type="scientific">Absidia glauca</name>
    <name type="common">Pin mould</name>
    <dbReference type="NCBI Taxonomy" id="4829"/>
    <lineage>
        <taxon>Eukaryota</taxon>
        <taxon>Fungi</taxon>
        <taxon>Fungi incertae sedis</taxon>
        <taxon>Mucoromycota</taxon>
        <taxon>Mucoromycotina</taxon>
        <taxon>Mucoromycetes</taxon>
        <taxon>Mucorales</taxon>
        <taxon>Cunninghamellaceae</taxon>
        <taxon>Absidia</taxon>
    </lineage>
</organism>
<evidence type="ECO:0000313" key="11">
    <source>
        <dbReference type="Proteomes" id="UP000078561"/>
    </source>
</evidence>
<reference evidence="10" key="1">
    <citation type="submission" date="2016-04" db="EMBL/GenBank/DDBJ databases">
        <authorList>
            <person name="Evans L.H."/>
            <person name="Alamgir A."/>
            <person name="Owens N."/>
            <person name="Weber N.D."/>
            <person name="Virtaneva K."/>
            <person name="Barbian K."/>
            <person name="Babar A."/>
            <person name="Rosenke K."/>
        </authorList>
    </citation>
    <scope>NUCLEOTIDE SEQUENCE [LARGE SCALE GENOMIC DNA]</scope>
    <source>
        <strain evidence="10">CBS 101.48</strain>
    </source>
</reference>
<evidence type="ECO:0000256" key="6">
    <source>
        <dbReference type="ARBA" id="ARBA00023242"/>
    </source>
</evidence>
<keyword evidence="4 7" id="KW-0863">Zinc-finger</keyword>
<evidence type="ECO:0000256" key="5">
    <source>
        <dbReference type="ARBA" id="ARBA00022833"/>
    </source>
</evidence>
<dbReference type="Pfam" id="PF00096">
    <property type="entry name" value="zf-C2H2"/>
    <property type="match status" value="2"/>
</dbReference>
<feature type="region of interest" description="Disordered" evidence="8">
    <location>
        <begin position="98"/>
        <end position="121"/>
    </location>
</feature>
<keyword evidence="6" id="KW-0539">Nucleus</keyword>
<feature type="domain" description="C2H2-type" evidence="9">
    <location>
        <begin position="192"/>
        <end position="219"/>
    </location>
</feature>
<evidence type="ECO:0000256" key="7">
    <source>
        <dbReference type="PROSITE-ProRule" id="PRU00042"/>
    </source>
</evidence>
<evidence type="ECO:0000256" key="2">
    <source>
        <dbReference type="ARBA" id="ARBA00022723"/>
    </source>
</evidence>
<dbReference type="OrthoDB" id="8922241at2759"/>
<evidence type="ECO:0000256" key="1">
    <source>
        <dbReference type="ARBA" id="ARBA00004123"/>
    </source>
</evidence>
<dbReference type="InterPro" id="IPR036236">
    <property type="entry name" value="Znf_C2H2_sf"/>
</dbReference>
<gene>
    <name evidence="10" type="primary">ABSGL_14483.1 scaffold 14663</name>
</gene>
<evidence type="ECO:0000256" key="4">
    <source>
        <dbReference type="ARBA" id="ARBA00022771"/>
    </source>
</evidence>
<dbReference type="AlphaFoldDB" id="A0A163K5D3"/>
<evidence type="ECO:0000313" key="10">
    <source>
        <dbReference type="EMBL" id="SAM08817.1"/>
    </source>
</evidence>
<dbReference type="FunFam" id="3.30.160.60:FF:000100">
    <property type="entry name" value="Zinc finger 45-like"/>
    <property type="match status" value="1"/>
</dbReference>
<name>A0A163K5D3_ABSGL</name>
<dbReference type="GO" id="GO:0005634">
    <property type="term" value="C:nucleus"/>
    <property type="evidence" value="ECO:0007669"/>
    <property type="project" value="UniProtKB-SubCell"/>
</dbReference>
<evidence type="ECO:0000256" key="3">
    <source>
        <dbReference type="ARBA" id="ARBA00022737"/>
    </source>
</evidence>
<protein>
    <recommendedName>
        <fullName evidence="9">C2H2-type domain-containing protein</fullName>
    </recommendedName>
</protein>